<dbReference type="OrthoDB" id="616263at2759"/>
<dbReference type="PANTHER" id="PTHR46060">
    <property type="entry name" value="MARINER MOS1 TRANSPOSASE-LIKE PROTEIN"/>
    <property type="match status" value="1"/>
</dbReference>
<dbReference type="GO" id="GO:0000793">
    <property type="term" value="C:condensed chromosome"/>
    <property type="evidence" value="ECO:0007669"/>
    <property type="project" value="TreeGrafter"/>
</dbReference>
<dbReference type="Pfam" id="PF01359">
    <property type="entry name" value="Transposase_1"/>
    <property type="match status" value="1"/>
</dbReference>
<dbReference type="EMBL" id="BGPR01000650">
    <property type="protein sequence ID" value="GBM30026.1"/>
    <property type="molecule type" value="Genomic_DNA"/>
</dbReference>
<dbReference type="GO" id="GO:0044774">
    <property type="term" value="P:mitotic DNA integrity checkpoint signaling"/>
    <property type="evidence" value="ECO:0007669"/>
    <property type="project" value="TreeGrafter"/>
</dbReference>
<dbReference type="GO" id="GO:0006303">
    <property type="term" value="P:double-strand break repair via nonhomologous end joining"/>
    <property type="evidence" value="ECO:0007669"/>
    <property type="project" value="TreeGrafter"/>
</dbReference>
<comment type="caution">
    <text evidence="1">The sequence shown here is derived from an EMBL/GenBank/DDBJ whole genome shotgun (WGS) entry which is preliminary data.</text>
</comment>
<keyword evidence="1" id="KW-0808">Transferase</keyword>
<dbReference type="AlphaFoldDB" id="A0A4Y2EPV6"/>
<dbReference type="GO" id="GO:0000014">
    <property type="term" value="F:single-stranded DNA endodeoxyribonuclease activity"/>
    <property type="evidence" value="ECO:0007669"/>
    <property type="project" value="TreeGrafter"/>
</dbReference>
<name>A0A4Y2EPV6_ARAVE</name>
<dbReference type="GO" id="GO:0035861">
    <property type="term" value="C:site of double-strand break"/>
    <property type="evidence" value="ECO:0007669"/>
    <property type="project" value="TreeGrafter"/>
</dbReference>
<dbReference type="GO" id="GO:0046975">
    <property type="term" value="F:histone H3K36 methyltransferase activity"/>
    <property type="evidence" value="ECO:0007669"/>
    <property type="project" value="TreeGrafter"/>
</dbReference>
<proteinExistence type="predicted"/>
<evidence type="ECO:0000313" key="2">
    <source>
        <dbReference type="Proteomes" id="UP000499080"/>
    </source>
</evidence>
<dbReference type="Gene3D" id="3.30.420.10">
    <property type="entry name" value="Ribonuclease H-like superfamily/Ribonuclease H"/>
    <property type="match status" value="1"/>
</dbReference>
<dbReference type="GO" id="GO:0003690">
    <property type="term" value="F:double-stranded DNA binding"/>
    <property type="evidence" value="ECO:0007669"/>
    <property type="project" value="TreeGrafter"/>
</dbReference>
<dbReference type="InterPro" id="IPR052709">
    <property type="entry name" value="Transposase-MT_Hybrid"/>
</dbReference>
<gene>
    <name evidence="1" type="primary">SETMAR_190</name>
    <name evidence="1" type="ORF">AVEN_165598_1</name>
</gene>
<dbReference type="InterPro" id="IPR001888">
    <property type="entry name" value="Transposase_1"/>
</dbReference>
<dbReference type="GO" id="GO:0042800">
    <property type="term" value="F:histone H3K4 methyltransferase activity"/>
    <property type="evidence" value="ECO:0007669"/>
    <property type="project" value="TreeGrafter"/>
</dbReference>
<evidence type="ECO:0000313" key="1">
    <source>
        <dbReference type="EMBL" id="GBM30026.1"/>
    </source>
</evidence>
<sequence>MIQSKFGFGNLKLKIIENQFNIEDEPCSGCPIEVDCEQLKQIIDQDRNVSTRTIMLELDICQKTIVDALKGINLKFKLNGWVPHELIAEDKRKRKADCLALLRDQRKEKILDRIVTCDKKWVYYNNTSCKGGWSAPGESAGSVARRALTNKKVLLCIWWDCRGIIYKEYLKSRQTVNSAIYSNMQIKVCDTIREK</sequence>
<dbReference type="GO" id="GO:0015074">
    <property type="term" value="P:DNA integration"/>
    <property type="evidence" value="ECO:0007669"/>
    <property type="project" value="TreeGrafter"/>
</dbReference>
<dbReference type="PANTHER" id="PTHR46060:SF2">
    <property type="entry name" value="HISTONE-LYSINE N-METHYLTRANSFERASE SETMAR"/>
    <property type="match status" value="1"/>
</dbReference>
<dbReference type="GO" id="GO:0003697">
    <property type="term" value="F:single-stranded DNA binding"/>
    <property type="evidence" value="ECO:0007669"/>
    <property type="project" value="TreeGrafter"/>
</dbReference>
<dbReference type="GO" id="GO:0005634">
    <property type="term" value="C:nucleus"/>
    <property type="evidence" value="ECO:0007669"/>
    <property type="project" value="TreeGrafter"/>
</dbReference>
<accession>A0A4Y2EPV6</accession>
<dbReference type="GO" id="GO:0031297">
    <property type="term" value="P:replication fork processing"/>
    <property type="evidence" value="ECO:0007669"/>
    <property type="project" value="TreeGrafter"/>
</dbReference>
<keyword evidence="1" id="KW-0489">Methyltransferase</keyword>
<dbReference type="GO" id="GO:0032259">
    <property type="term" value="P:methylation"/>
    <property type="evidence" value="ECO:0007669"/>
    <property type="project" value="UniProtKB-KW"/>
</dbReference>
<organism evidence="1 2">
    <name type="scientific">Araneus ventricosus</name>
    <name type="common">Orbweaver spider</name>
    <name type="synonym">Epeira ventricosa</name>
    <dbReference type="NCBI Taxonomy" id="182803"/>
    <lineage>
        <taxon>Eukaryota</taxon>
        <taxon>Metazoa</taxon>
        <taxon>Ecdysozoa</taxon>
        <taxon>Arthropoda</taxon>
        <taxon>Chelicerata</taxon>
        <taxon>Arachnida</taxon>
        <taxon>Araneae</taxon>
        <taxon>Araneomorphae</taxon>
        <taxon>Entelegynae</taxon>
        <taxon>Araneoidea</taxon>
        <taxon>Araneidae</taxon>
        <taxon>Araneus</taxon>
    </lineage>
</organism>
<dbReference type="GO" id="GO:0000729">
    <property type="term" value="P:DNA double-strand break processing"/>
    <property type="evidence" value="ECO:0007669"/>
    <property type="project" value="TreeGrafter"/>
</dbReference>
<dbReference type="GO" id="GO:0044547">
    <property type="term" value="F:DNA topoisomerase binding"/>
    <property type="evidence" value="ECO:0007669"/>
    <property type="project" value="TreeGrafter"/>
</dbReference>
<reference evidence="1 2" key="1">
    <citation type="journal article" date="2019" name="Sci. Rep.">
        <title>Orb-weaving spider Araneus ventricosus genome elucidates the spidroin gene catalogue.</title>
        <authorList>
            <person name="Kono N."/>
            <person name="Nakamura H."/>
            <person name="Ohtoshi R."/>
            <person name="Moran D.A.P."/>
            <person name="Shinohara A."/>
            <person name="Yoshida Y."/>
            <person name="Fujiwara M."/>
            <person name="Mori M."/>
            <person name="Tomita M."/>
            <person name="Arakawa K."/>
        </authorList>
    </citation>
    <scope>NUCLEOTIDE SEQUENCE [LARGE SCALE GENOMIC DNA]</scope>
</reference>
<keyword evidence="2" id="KW-1185">Reference proteome</keyword>
<protein>
    <submittedName>
        <fullName evidence="1">Histone-lysine N-methyltransferase SETMAR</fullName>
    </submittedName>
</protein>
<dbReference type="Proteomes" id="UP000499080">
    <property type="component" value="Unassembled WGS sequence"/>
</dbReference>
<dbReference type="InterPro" id="IPR036397">
    <property type="entry name" value="RNaseH_sf"/>
</dbReference>